<sequence>MSYDPTKLKLYLEKKNDATNKELYSLCNATTKDQKGSIRKIKSRYLNKLENHETVETPKIKIPQANPKQPPQVEGLNTPPTDFIDDPDELLMSVATRELNKENPDPRWAGVLISVRKENIGVSKKEGNIRSQFKSMNIKDIAKILSRKPKDISLKPDIKESS</sequence>
<protein>
    <submittedName>
        <fullName evidence="2">Uncharacterized protein</fullName>
    </submittedName>
</protein>
<feature type="region of interest" description="Disordered" evidence="1">
    <location>
        <begin position="56"/>
        <end position="86"/>
    </location>
</feature>
<accession>A0A0F9KZV7</accession>
<evidence type="ECO:0000256" key="1">
    <source>
        <dbReference type="SAM" id="MobiDB-lite"/>
    </source>
</evidence>
<comment type="caution">
    <text evidence="2">The sequence shown here is derived from an EMBL/GenBank/DDBJ whole genome shotgun (WGS) entry which is preliminary data.</text>
</comment>
<name>A0A0F9KZV7_9ZZZZ</name>
<evidence type="ECO:0000313" key="2">
    <source>
        <dbReference type="EMBL" id="KKM87859.1"/>
    </source>
</evidence>
<gene>
    <name evidence="2" type="ORF">LCGC14_1264610</name>
</gene>
<dbReference type="AlphaFoldDB" id="A0A0F9KZV7"/>
<organism evidence="2">
    <name type="scientific">marine sediment metagenome</name>
    <dbReference type="NCBI Taxonomy" id="412755"/>
    <lineage>
        <taxon>unclassified sequences</taxon>
        <taxon>metagenomes</taxon>
        <taxon>ecological metagenomes</taxon>
    </lineage>
</organism>
<proteinExistence type="predicted"/>
<dbReference type="EMBL" id="LAZR01007042">
    <property type="protein sequence ID" value="KKM87859.1"/>
    <property type="molecule type" value="Genomic_DNA"/>
</dbReference>
<reference evidence="2" key="1">
    <citation type="journal article" date="2015" name="Nature">
        <title>Complex archaea that bridge the gap between prokaryotes and eukaryotes.</title>
        <authorList>
            <person name="Spang A."/>
            <person name="Saw J.H."/>
            <person name="Jorgensen S.L."/>
            <person name="Zaremba-Niedzwiedzka K."/>
            <person name="Martijn J."/>
            <person name="Lind A.E."/>
            <person name="van Eijk R."/>
            <person name="Schleper C."/>
            <person name="Guy L."/>
            <person name="Ettema T.J."/>
        </authorList>
    </citation>
    <scope>NUCLEOTIDE SEQUENCE</scope>
</reference>